<dbReference type="RefSeq" id="WP_217151101.1">
    <property type="nucleotide sequence ID" value="NZ_JAFMOY010000132.1"/>
</dbReference>
<evidence type="ECO:0000313" key="2">
    <source>
        <dbReference type="EMBL" id="MBU9847848.1"/>
    </source>
</evidence>
<feature type="domain" description="HTH cro/C1-type" evidence="1">
    <location>
        <begin position="6"/>
        <end position="64"/>
    </location>
</feature>
<evidence type="ECO:0000313" key="3">
    <source>
        <dbReference type="Proteomes" id="UP000739284"/>
    </source>
</evidence>
<keyword evidence="3" id="KW-1185">Reference proteome</keyword>
<name>A0ABS6LLN3_9GAMM</name>
<dbReference type="CDD" id="cd00093">
    <property type="entry name" value="HTH_XRE"/>
    <property type="match status" value="1"/>
</dbReference>
<accession>A0ABS6LLN3</accession>
<organism evidence="2 3">
    <name type="scientific">Rahnella ecdela</name>
    <dbReference type="NCBI Taxonomy" id="2816250"/>
    <lineage>
        <taxon>Bacteria</taxon>
        <taxon>Pseudomonadati</taxon>
        <taxon>Pseudomonadota</taxon>
        <taxon>Gammaproteobacteria</taxon>
        <taxon>Enterobacterales</taxon>
        <taxon>Yersiniaceae</taxon>
        <taxon>Rahnella</taxon>
    </lineage>
</organism>
<protein>
    <submittedName>
        <fullName evidence="2">Helix-turn-helix transcriptional regulator</fullName>
    </submittedName>
</protein>
<dbReference type="InterPro" id="IPR001387">
    <property type="entry name" value="Cro/C1-type_HTH"/>
</dbReference>
<evidence type="ECO:0000259" key="1">
    <source>
        <dbReference type="PROSITE" id="PS50943"/>
    </source>
</evidence>
<dbReference type="SMART" id="SM00530">
    <property type="entry name" value="HTH_XRE"/>
    <property type="match status" value="1"/>
</dbReference>
<proteinExistence type="predicted"/>
<comment type="caution">
    <text evidence="2">The sequence shown here is derived from an EMBL/GenBank/DDBJ whole genome shotgun (WGS) entry which is preliminary data.</text>
</comment>
<gene>
    <name evidence="2" type="ORF">J1784_22890</name>
</gene>
<reference evidence="2 3" key="1">
    <citation type="submission" date="2021-03" db="EMBL/GenBank/DDBJ databases">
        <title>Five novel Rahnella species.</title>
        <authorList>
            <person name="Brady C."/>
            <person name="Asselin J."/>
            <person name="Beer S."/>
            <person name="Bruberg M.B."/>
            <person name="Crampton B."/>
            <person name="Venter S."/>
            <person name="Arnold D."/>
            <person name="Denman S."/>
        </authorList>
    </citation>
    <scope>NUCLEOTIDE SEQUENCE [LARGE SCALE GENOMIC DNA]</scope>
    <source>
        <strain evidence="2 3">FRB 231</strain>
    </source>
</reference>
<sequence>MIPHRLKSARAKAKLTQEKLGVLAGIDESTARSRVSQYESGTYSPNFDTMCHFARVLNVPECYFYITDDAFAEQVLALYEAFHAQQNNLRQN</sequence>
<dbReference type="Pfam" id="PF01381">
    <property type="entry name" value="HTH_3"/>
    <property type="match status" value="1"/>
</dbReference>
<dbReference type="PROSITE" id="PS50943">
    <property type="entry name" value="HTH_CROC1"/>
    <property type="match status" value="1"/>
</dbReference>
<dbReference type="EMBL" id="JAFMOY010000132">
    <property type="protein sequence ID" value="MBU9847848.1"/>
    <property type="molecule type" value="Genomic_DNA"/>
</dbReference>
<dbReference type="Proteomes" id="UP000739284">
    <property type="component" value="Unassembled WGS sequence"/>
</dbReference>